<dbReference type="GO" id="GO:0044205">
    <property type="term" value="P:'de novo' UMP biosynthetic process"/>
    <property type="evidence" value="ECO:0007669"/>
    <property type="project" value="UniProtKB-UniPathway"/>
</dbReference>
<dbReference type="PRINTS" id="PR00100">
    <property type="entry name" value="AOTCASE"/>
</dbReference>
<dbReference type="InterPro" id="IPR006130">
    <property type="entry name" value="Asp/Orn_carbamoylTrfase"/>
</dbReference>
<evidence type="ECO:0000313" key="5">
    <source>
        <dbReference type="EMBL" id="MPN32990.1"/>
    </source>
</evidence>
<organism evidence="5">
    <name type="scientific">bioreactor metagenome</name>
    <dbReference type="NCBI Taxonomy" id="1076179"/>
    <lineage>
        <taxon>unclassified sequences</taxon>
        <taxon>metagenomes</taxon>
        <taxon>ecological metagenomes</taxon>
    </lineage>
</organism>
<dbReference type="Pfam" id="PF00185">
    <property type="entry name" value="OTCace"/>
    <property type="match status" value="1"/>
</dbReference>
<dbReference type="InterPro" id="IPR020542">
    <property type="entry name" value="Asp_carbamoyltrfase_reg_C"/>
</dbReference>
<dbReference type="InterPro" id="IPR036901">
    <property type="entry name" value="Asp/Orn_carbamoylTrfase_sf"/>
</dbReference>
<dbReference type="GO" id="GO:0006520">
    <property type="term" value="P:amino acid metabolic process"/>
    <property type="evidence" value="ECO:0007669"/>
    <property type="project" value="InterPro"/>
</dbReference>
<evidence type="ECO:0000256" key="1">
    <source>
        <dbReference type="ARBA" id="ARBA00022679"/>
    </source>
</evidence>
<dbReference type="Gene3D" id="3.40.50.1370">
    <property type="entry name" value="Aspartate/ornithine carbamoyltransferase"/>
    <property type="match status" value="1"/>
</dbReference>
<dbReference type="PRINTS" id="PR00101">
    <property type="entry name" value="ATCASE"/>
</dbReference>
<accession>A0A645H2T9</accession>
<feature type="domain" description="Aspartate carbamoyltransferase regulatory subunit C-terminal" evidence="4">
    <location>
        <begin position="68"/>
        <end position="109"/>
    </location>
</feature>
<proteinExistence type="predicted"/>
<dbReference type="SUPFAM" id="SSF53671">
    <property type="entry name" value="Aspartate/ornithine carbamoyltransferase"/>
    <property type="match status" value="1"/>
</dbReference>
<evidence type="ECO:0000259" key="4">
    <source>
        <dbReference type="Pfam" id="PF02748"/>
    </source>
</evidence>
<dbReference type="GO" id="GO:0016597">
    <property type="term" value="F:amino acid binding"/>
    <property type="evidence" value="ECO:0007669"/>
    <property type="project" value="InterPro"/>
</dbReference>
<sequence>MIAAKPDMLVMHPLPRVDEIAHDVDSDSRAIYFKQAKYGLYIRMALILKMLSSRFDGQQQQAKEYPNIVCTNPKCISNHEHYLPKQFLDVKSDADICYCVYCDKQYRKNSEAL</sequence>
<dbReference type="Pfam" id="PF02748">
    <property type="entry name" value="PyrI_C"/>
    <property type="match status" value="1"/>
</dbReference>
<dbReference type="EC" id="2.1.3.2" evidence="5"/>
<dbReference type="UniPathway" id="UPA00070">
    <property type="reaction ID" value="UER00116"/>
</dbReference>
<dbReference type="Gene3D" id="2.30.30.20">
    <property type="entry name" value="Aspartate carbamoyltransferase regulatory subunit, C-terminal domain"/>
    <property type="match status" value="1"/>
</dbReference>
<dbReference type="InterPro" id="IPR006131">
    <property type="entry name" value="Asp_carbamoyltransf_Asp/Orn-bd"/>
</dbReference>
<dbReference type="InterPro" id="IPR036792">
    <property type="entry name" value="Asp_carbatrfase_reg_C_sf"/>
</dbReference>
<dbReference type="EMBL" id="VSSQ01085281">
    <property type="protein sequence ID" value="MPN32990.1"/>
    <property type="molecule type" value="Genomic_DNA"/>
</dbReference>
<keyword evidence="1 5" id="KW-0808">Transferase</keyword>
<dbReference type="SUPFAM" id="SSF57825">
    <property type="entry name" value="Aspartate carbamoyltransferase, Regulatory-chain, C-terminal domain"/>
    <property type="match status" value="1"/>
</dbReference>
<evidence type="ECO:0000259" key="3">
    <source>
        <dbReference type="Pfam" id="PF00185"/>
    </source>
</evidence>
<comment type="caution">
    <text evidence="5">The sequence shown here is derived from an EMBL/GenBank/DDBJ whole genome shotgun (WGS) entry which is preliminary data.</text>
</comment>
<dbReference type="GO" id="GO:0004070">
    <property type="term" value="F:aspartate carbamoyltransferase activity"/>
    <property type="evidence" value="ECO:0007669"/>
    <property type="project" value="UniProtKB-EC"/>
</dbReference>
<protein>
    <submittedName>
        <fullName evidence="5">Aspartate carbamoyltransferase</fullName>
        <ecNumber evidence="5">2.1.3.2</ecNumber>
    </submittedName>
</protein>
<feature type="domain" description="Aspartate/ornithine carbamoyltransferase Asp/Orn-binding" evidence="3">
    <location>
        <begin position="1"/>
        <end position="48"/>
    </location>
</feature>
<gene>
    <name evidence="5" type="primary">pyrB_43</name>
    <name evidence="5" type="ORF">SDC9_180473</name>
</gene>
<evidence type="ECO:0000256" key="2">
    <source>
        <dbReference type="ARBA" id="ARBA00022975"/>
    </source>
</evidence>
<keyword evidence="2" id="KW-0665">Pyrimidine biosynthesis</keyword>
<reference evidence="5" key="1">
    <citation type="submission" date="2019-08" db="EMBL/GenBank/DDBJ databases">
        <authorList>
            <person name="Kucharzyk K."/>
            <person name="Murdoch R.W."/>
            <person name="Higgins S."/>
            <person name="Loffler F."/>
        </authorList>
    </citation>
    <scope>NUCLEOTIDE SEQUENCE</scope>
</reference>
<name>A0A645H2T9_9ZZZZ</name>
<dbReference type="AlphaFoldDB" id="A0A645H2T9"/>